<evidence type="ECO:0000256" key="1">
    <source>
        <dbReference type="SAM" id="MobiDB-lite"/>
    </source>
</evidence>
<accession>A0A8J3BG37</accession>
<gene>
    <name evidence="2" type="ORF">GCM10010124_10150</name>
</gene>
<sequence length="105" mass="11090">MRVRVHVEGENVTIAHRVDLQSPVVGSRSDRARTPPSEDVGCRGLARQCRENDRDPGPGRGRLGGGGREAARARIRPGVLPEDAPGSARGLGAARHAAVGEVEKL</sequence>
<dbReference type="AlphaFoldDB" id="A0A8J3BG37"/>
<dbReference type="EMBL" id="BMQC01000002">
    <property type="protein sequence ID" value="GGK19507.1"/>
    <property type="molecule type" value="Genomic_DNA"/>
</dbReference>
<evidence type="ECO:0000313" key="2">
    <source>
        <dbReference type="EMBL" id="GGK19507.1"/>
    </source>
</evidence>
<feature type="compositionally biased region" description="Basic and acidic residues" evidence="1">
    <location>
        <begin position="48"/>
        <end position="57"/>
    </location>
</feature>
<name>A0A8J3BG37_9ACTN</name>
<feature type="compositionally biased region" description="Gly residues" evidence="1">
    <location>
        <begin position="58"/>
        <end position="68"/>
    </location>
</feature>
<dbReference type="Proteomes" id="UP000662200">
    <property type="component" value="Unassembled WGS sequence"/>
</dbReference>
<reference evidence="2" key="1">
    <citation type="journal article" date="2014" name="Int. J. Syst. Evol. Microbiol.">
        <title>Complete genome sequence of Corynebacterium casei LMG S-19264T (=DSM 44701T), isolated from a smear-ripened cheese.</title>
        <authorList>
            <consortium name="US DOE Joint Genome Institute (JGI-PGF)"/>
            <person name="Walter F."/>
            <person name="Albersmeier A."/>
            <person name="Kalinowski J."/>
            <person name="Ruckert C."/>
        </authorList>
    </citation>
    <scope>NUCLEOTIDE SEQUENCE</scope>
    <source>
        <strain evidence="2">JCM 3091</strain>
    </source>
</reference>
<feature type="region of interest" description="Disordered" evidence="1">
    <location>
        <begin position="25"/>
        <end position="74"/>
    </location>
</feature>
<comment type="caution">
    <text evidence="2">The sequence shown here is derived from an EMBL/GenBank/DDBJ whole genome shotgun (WGS) entry which is preliminary data.</text>
</comment>
<protein>
    <submittedName>
        <fullName evidence="2">Uncharacterized protein</fullName>
    </submittedName>
</protein>
<proteinExistence type="predicted"/>
<keyword evidence="3" id="KW-1185">Reference proteome</keyword>
<organism evidence="2 3">
    <name type="scientific">Pilimelia terevasa</name>
    <dbReference type="NCBI Taxonomy" id="53372"/>
    <lineage>
        <taxon>Bacteria</taxon>
        <taxon>Bacillati</taxon>
        <taxon>Actinomycetota</taxon>
        <taxon>Actinomycetes</taxon>
        <taxon>Micromonosporales</taxon>
        <taxon>Micromonosporaceae</taxon>
        <taxon>Pilimelia</taxon>
    </lineage>
</organism>
<reference evidence="2" key="2">
    <citation type="submission" date="2020-09" db="EMBL/GenBank/DDBJ databases">
        <authorList>
            <person name="Sun Q."/>
            <person name="Ohkuma M."/>
        </authorList>
    </citation>
    <scope>NUCLEOTIDE SEQUENCE</scope>
    <source>
        <strain evidence="2">JCM 3091</strain>
    </source>
</reference>
<evidence type="ECO:0000313" key="3">
    <source>
        <dbReference type="Proteomes" id="UP000662200"/>
    </source>
</evidence>